<evidence type="ECO:0000256" key="1">
    <source>
        <dbReference type="SAM" id="MobiDB-lite"/>
    </source>
</evidence>
<dbReference type="OrthoDB" id="4741753at2"/>
<reference evidence="3 4" key="1">
    <citation type="journal article" date="2012" name="J. Bacteriol.">
        <title>Genome sequence of Mycobacterium hassiacum DSM 44199, a rare source of heat-stable mycobacterial proteins.</title>
        <authorList>
            <person name="Tiago I."/>
            <person name="Maranha A."/>
            <person name="Mendes V."/>
            <person name="Alarico S."/>
            <person name="Moynihan P.J."/>
            <person name="Clarke A.J."/>
            <person name="Macedo-Ribeiro S."/>
            <person name="Pereira P.J."/>
            <person name="Empadinhas N."/>
        </authorList>
    </citation>
    <scope>NUCLEOTIDE SEQUENCE [LARGE SCALE GENOMIC DNA]</scope>
    <source>
        <strain evidence="4">DSM 44199 / CIP 105218 / JCM 12690 / 3849</strain>
    </source>
</reference>
<sequence>MHLSRHIKIQLIVFTVVAVIAGTMMVFGYIRVPAMLGIGRYTVTVQLPWTGGLYERANVTYRGTEVGRVTAVRLTDSGVDVDLSLRDDVRIPADVTAEVHSVSAIGEQYVALVPRSGEGRSLRDGDVITRDNTVVPPEIGGLLDATNRGLQAIPREDLKTVIDESYTAVGGLGPDISRIVNGSTRLALDAHRELDSILTLIDRSGPVLDSQADTADSIREWAAHLADITRQVRDEDAALGALIEQAPQAADEARQLMDRFRPTVPVLMANLAGIGELALTYQPGVEQLLVLIPMGVQVMAAGTVANRGTKNPGLILSFNLNLNLPPPCTTGYLPAQQQRTPSMVDTPDRPEHDLYCRIPQDSWIAVRGARNLPCMTRPGKRAPTAKMCKSDEEYVPLNDGFNWKGDPNATLSGQDIPQKPPEVNRTTGIQPETASGSDPAAAPATDAIQPPIATAYYDPATGSYLGPDGRVHKRSDLAAAHQAKTWQSMLTPP</sequence>
<feature type="transmembrane region" description="Helical" evidence="2">
    <location>
        <begin position="12"/>
        <end position="30"/>
    </location>
</feature>
<dbReference type="eggNOG" id="COG1463">
    <property type="taxonomic scope" value="Bacteria"/>
</dbReference>
<dbReference type="InterPro" id="IPR024516">
    <property type="entry name" value="Mce_C"/>
</dbReference>
<dbReference type="EMBL" id="AMRA01000038">
    <property type="protein sequence ID" value="EKF24541.1"/>
    <property type="molecule type" value="Genomic_DNA"/>
</dbReference>
<dbReference type="InterPro" id="IPR052336">
    <property type="entry name" value="MlaD_Phospholipid_Transporter"/>
</dbReference>
<accession>K5BH35</accession>
<keyword evidence="2" id="KW-1133">Transmembrane helix</keyword>
<dbReference type="NCBIfam" id="TIGR00996">
    <property type="entry name" value="Mtu_fam_mce"/>
    <property type="match status" value="1"/>
</dbReference>
<evidence type="ECO:0000256" key="2">
    <source>
        <dbReference type="SAM" id="Phobius"/>
    </source>
</evidence>
<feature type="region of interest" description="Disordered" evidence="1">
    <location>
        <begin position="407"/>
        <end position="447"/>
    </location>
</feature>
<dbReference type="Pfam" id="PF11887">
    <property type="entry name" value="Mce4_CUP1"/>
    <property type="match status" value="1"/>
</dbReference>
<comment type="caution">
    <text evidence="3">The sequence shown here is derived from an EMBL/GenBank/DDBJ whole genome shotgun (WGS) entry which is preliminary data.</text>
</comment>
<feature type="compositionally biased region" description="Polar residues" evidence="1">
    <location>
        <begin position="424"/>
        <end position="436"/>
    </location>
</feature>
<dbReference type="RefSeq" id="WP_005626097.1">
    <property type="nucleotide sequence ID" value="NZ_AMRA01000038.1"/>
</dbReference>
<dbReference type="InterPro" id="IPR005693">
    <property type="entry name" value="Mce"/>
</dbReference>
<proteinExistence type="predicted"/>
<dbReference type="PATRIC" id="fig|1122247.3.peg.1418"/>
<evidence type="ECO:0000313" key="4">
    <source>
        <dbReference type="Proteomes" id="UP000006265"/>
    </source>
</evidence>
<dbReference type="GO" id="GO:0005576">
    <property type="term" value="C:extracellular region"/>
    <property type="evidence" value="ECO:0007669"/>
    <property type="project" value="TreeGrafter"/>
</dbReference>
<keyword evidence="4" id="KW-1185">Reference proteome</keyword>
<dbReference type="Proteomes" id="UP000006265">
    <property type="component" value="Unassembled WGS sequence"/>
</dbReference>
<dbReference type="Pfam" id="PF02470">
    <property type="entry name" value="MlaD"/>
    <property type="match status" value="1"/>
</dbReference>
<name>K5BH35_MYCHD</name>
<dbReference type="PANTHER" id="PTHR33371">
    <property type="entry name" value="INTERMEMBRANE PHOSPHOLIPID TRANSPORT SYSTEM BINDING PROTEIN MLAD-RELATED"/>
    <property type="match status" value="1"/>
</dbReference>
<dbReference type="STRING" id="1122247.GCA_000379865_04394"/>
<dbReference type="AlphaFoldDB" id="K5BH35"/>
<keyword evidence="2" id="KW-0472">Membrane</keyword>
<keyword evidence="2" id="KW-0812">Transmembrane</keyword>
<evidence type="ECO:0000313" key="3">
    <source>
        <dbReference type="EMBL" id="EKF24541.1"/>
    </source>
</evidence>
<organism evidence="3 4">
    <name type="scientific">Mycolicibacterium hassiacum (strain DSM 44199 / CIP 105218 / JCM 12690 / 3849)</name>
    <name type="common">Mycobacterium hassiacum</name>
    <dbReference type="NCBI Taxonomy" id="1122247"/>
    <lineage>
        <taxon>Bacteria</taxon>
        <taxon>Bacillati</taxon>
        <taxon>Actinomycetota</taxon>
        <taxon>Actinomycetes</taxon>
        <taxon>Mycobacteriales</taxon>
        <taxon>Mycobacteriaceae</taxon>
        <taxon>Mycolicibacterium</taxon>
    </lineage>
</organism>
<gene>
    <name evidence="3" type="ORF">C731_1476</name>
</gene>
<dbReference type="PANTHER" id="PTHR33371:SF16">
    <property type="entry name" value="MCE-FAMILY PROTEIN MCE3F"/>
    <property type="match status" value="1"/>
</dbReference>
<protein>
    <submittedName>
        <fullName evidence="3">Mce related family protein</fullName>
    </submittedName>
</protein>
<dbReference type="InterPro" id="IPR003399">
    <property type="entry name" value="Mce/MlaD"/>
</dbReference>